<evidence type="ECO:0000313" key="2">
    <source>
        <dbReference type="EMBL" id="GGB39280.1"/>
    </source>
</evidence>
<evidence type="ECO:0000256" key="1">
    <source>
        <dbReference type="SAM" id="Phobius"/>
    </source>
</evidence>
<dbReference type="EMBL" id="BMGC01000023">
    <property type="protein sequence ID" value="GGB39280.1"/>
    <property type="molecule type" value="Genomic_DNA"/>
</dbReference>
<evidence type="ECO:0000313" key="3">
    <source>
        <dbReference type="Proteomes" id="UP000621454"/>
    </source>
</evidence>
<keyword evidence="1" id="KW-0812">Transmembrane</keyword>
<reference evidence="2" key="1">
    <citation type="journal article" date="2014" name="Int. J. Syst. Evol. Microbiol.">
        <title>Complete genome sequence of Corynebacterium casei LMG S-19264T (=DSM 44701T), isolated from a smear-ripened cheese.</title>
        <authorList>
            <consortium name="US DOE Joint Genome Institute (JGI-PGF)"/>
            <person name="Walter F."/>
            <person name="Albersmeier A."/>
            <person name="Kalinowski J."/>
            <person name="Ruckert C."/>
        </authorList>
    </citation>
    <scope>NUCLEOTIDE SEQUENCE</scope>
    <source>
        <strain evidence="2">CGMCC 1.12827</strain>
    </source>
</reference>
<gene>
    <name evidence="2" type="ORF">GCM10011489_28710</name>
</gene>
<proteinExistence type="predicted"/>
<reference evidence="2" key="2">
    <citation type="submission" date="2020-09" db="EMBL/GenBank/DDBJ databases">
        <authorList>
            <person name="Sun Q."/>
            <person name="Zhou Y."/>
        </authorList>
    </citation>
    <scope>NUCLEOTIDE SEQUENCE</scope>
    <source>
        <strain evidence="2">CGMCC 1.12827</strain>
    </source>
</reference>
<comment type="caution">
    <text evidence="2">The sequence shown here is derived from an EMBL/GenBank/DDBJ whole genome shotgun (WGS) entry which is preliminary data.</text>
</comment>
<feature type="transmembrane region" description="Helical" evidence="1">
    <location>
        <begin position="61"/>
        <end position="82"/>
    </location>
</feature>
<keyword evidence="3" id="KW-1185">Reference proteome</keyword>
<organism evidence="2 3">
    <name type="scientific">Gordonia jinhuaensis</name>
    <dbReference type="NCBI Taxonomy" id="1517702"/>
    <lineage>
        <taxon>Bacteria</taxon>
        <taxon>Bacillati</taxon>
        <taxon>Actinomycetota</taxon>
        <taxon>Actinomycetes</taxon>
        <taxon>Mycobacteriales</taxon>
        <taxon>Gordoniaceae</taxon>
        <taxon>Gordonia</taxon>
    </lineage>
</organism>
<dbReference type="AlphaFoldDB" id="A0A916TBV2"/>
<keyword evidence="1" id="KW-1133">Transmembrane helix</keyword>
<accession>A0A916TBV2</accession>
<protein>
    <submittedName>
        <fullName evidence="2">Uncharacterized protein</fullName>
    </submittedName>
</protein>
<sequence>MSACAGPTPTNAPAPRPIAVTAAPATLAQRRDLPGPELSGRGVRVGPAAASVVDAVVFDAVVFDAVVFDAVVFSVIALLSLLPTGTRHVMAVGSCVHLHLRCRSHFTYR</sequence>
<keyword evidence="1" id="KW-0472">Membrane</keyword>
<name>A0A916TBV2_9ACTN</name>
<dbReference type="Proteomes" id="UP000621454">
    <property type="component" value="Unassembled WGS sequence"/>
</dbReference>